<keyword evidence="3" id="KW-1185">Reference proteome</keyword>
<dbReference type="OrthoDB" id="2334846at2"/>
<evidence type="ECO:0000313" key="2">
    <source>
        <dbReference type="EMBL" id="AZP03828.1"/>
    </source>
</evidence>
<evidence type="ECO:0000313" key="3">
    <source>
        <dbReference type="Proteomes" id="UP000273326"/>
    </source>
</evidence>
<accession>A0A3Q9BK85</accession>
<evidence type="ECO:0000256" key="1">
    <source>
        <dbReference type="SAM" id="MobiDB-lite"/>
    </source>
</evidence>
<dbReference type="KEGG" id="jeh:EJN90_03600"/>
<dbReference type="Proteomes" id="UP000273326">
    <property type="component" value="Chromosome"/>
</dbReference>
<proteinExistence type="predicted"/>
<organism evidence="2 3">
    <name type="scientific">Jeotgalibaca ciconiae</name>
    <dbReference type="NCBI Taxonomy" id="2496265"/>
    <lineage>
        <taxon>Bacteria</taxon>
        <taxon>Bacillati</taxon>
        <taxon>Bacillota</taxon>
        <taxon>Bacilli</taxon>
        <taxon>Lactobacillales</taxon>
        <taxon>Carnobacteriaceae</taxon>
        <taxon>Jeotgalibaca</taxon>
    </lineage>
</organism>
<dbReference type="RefSeq" id="WP_126108910.1">
    <property type="nucleotide sequence ID" value="NZ_CP034465.1"/>
</dbReference>
<feature type="region of interest" description="Disordered" evidence="1">
    <location>
        <begin position="213"/>
        <end position="313"/>
    </location>
</feature>
<feature type="compositionally biased region" description="Polar residues" evidence="1">
    <location>
        <begin position="235"/>
        <end position="260"/>
    </location>
</feature>
<dbReference type="AlphaFoldDB" id="A0A3Q9BK85"/>
<name>A0A3Q9BK85_9LACT</name>
<reference evidence="3" key="1">
    <citation type="submission" date="2018-12" db="EMBL/GenBank/DDBJ databases">
        <title>Complete genome sequencing of Jeotgalibaca sp. H21T32.</title>
        <authorList>
            <person name="Bae J.-W."/>
            <person name="Lee S.-Y."/>
        </authorList>
    </citation>
    <scope>NUCLEOTIDE SEQUENCE [LARGE SCALE GENOMIC DNA]</scope>
    <source>
        <strain evidence="3">H21T32</strain>
    </source>
</reference>
<feature type="compositionally biased region" description="Basic and acidic residues" evidence="1">
    <location>
        <begin position="191"/>
        <end position="201"/>
    </location>
</feature>
<dbReference type="EMBL" id="CP034465">
    <property type="protein sequence ID" value="AZP03828.1"/>
    <property type="molecule type" value="Genomic_DNA"/>
</dbReference>
<feature type="region of interest" description="Disordered" evidence="1">
    <location>
        <begin position="184"/>
        <end position="203"/>
    </location>
</feature>
<sequence length="313" mass="34971">MNKRVEGSYVSVTEAFNAVNRLRDEGYRRRNIFLVANEEVRGSIPYTMEAEVTTDEGLREIEQDDNRTLWEKIKDAFTFDEYDSSHYESPNYNADEDPLYEYRSDIAQGNILILLEEDDSRTSADSNLRDDVKASEPPLADDLSTTRNQIKGPSPELTPNDMRTDPSFSGDVPTDSELDILAEAESDSDWDSDRNTPKETVNDVNVSLKEELELADKEKDKENYNTEPVTEGSILGSNGNSEVGDSMEEVTSQGTGNSGAILQRAETDDLTTAKSSDILPGQDGDSFQTEGLYAKNGTSPEEIEEENSEERER</sequence>
<feature type="compositionally biased region" description="Acidic residues" evidence="1">
    <location>
        <begin position="301"/>
        <end position="313"/>
    </location>
</feature>
<feature type="region of interest" description="Disordered" evidence="1">
    <location>
        <begin position="121"/>
        <end position="174"/>
    </location>
</feature>
<feature type="compositionally biased region" description="Basic and acidic residues" evidence="1">
    <location>
        <begin position="213"/>
        <end position="224"/>
    </location>
</feature>
<gene>
    <name evidence="2" type="ORF">EJN90_03600</name>
</gene>
<protein>
    <submittedName>
        <fullName evidence="2">Uncharacterized protein</fullName>
    </submittedName>
</protein>